<gene>
    <name evidence="6" type="ORF">UC7_00460</name>
</gene>
<comment type="caution">
    <text evidence="6">The sequence shown here is derived from an EMBL/GenBank/DDBJ whole genome shotgun (WGS) entry which is preliminary data.</text>
</comment>
<reference evidence="6 7" key="1">
    <citation type="submission" date="2013-02" db="EMBL/GenBank/DDBJ databases">
        <title>The Genome Sequence of Enterococcus caccae BAA-1240.</title>
        <authorList>
            <consortium name="The Broad Institute Genome Sequencing Platform"/>
            <consortium name="The Broad Institute Genome Sequencing Center for Infectious Disease"/>
            <person name="Earl A.M."/>
            <person name="Gilmore M.S."/>
            <person name="Lebreton F."/>
            <person name="Walker B."/>
            <person name="Young S.K."/>
            <person name="Zeng Q."/>
            <person name="Gargeya S."/>
            <person name="Fitzgerald M."/>
            <person name="Haas B."/>
            <person name="Abouelleil A."/>
            <person name="Alvarado L."/>
            <person name="Arachchi H.M."/>
            <person name="Berlin A.M."/>
            <person name="Chapman S.B."/>
            <person name="Dewar J."/>
            <person name="Goldberg J."/>
            <person name="Griggs A."/>
            <person name="Gujja S."/>
            <person name="Hansen M."/>
            <person name="Howarth C."/>
            <person name="Imamovic A."/>
            <person name="Larimer J."/>
            <person name="McCowan C."/>
            <person name="Murphy C."/>
            <person name="Neiman D."/>
            <person name="Pearson M."/>
            <person name="Priest M."/>
            <person name="Roberts A."/>
            <person name="Saif S."/>
            <person name="Shea T."/>
            <person name="Sisk P."/>
            <person name="Sykes S."/>
            <person name="Wortman J."/>
            <person name="Nusbaum C."/>
            <person name="Birren B."/>
        </authorList>
    </citation>
    <scope>NUCLEOTIDE SEQUENCE [LARGE SCALE GENOMIC DNA]</scope>
    <source>
        <strain evidence="6 7">ATCC BAA-1240</strain>
    </source>
</reference>
<dbReference type="Gene3D" id="1.10.10.10">
    <property type="entry name" value="Winged helix-like DNA-binding domain superfamily/Winged helix DNA-binding domain"/>
    <property type="match status" value="1"/>
</dbReference>
<dbReference type="PROSITE" id="PS51755">
    <property type="entry name" value="OMPR_PHOB"/>
    <property type="match status" value="1"/>
</dbReference>
<dbReference type="STRING" id="317735.RU98_GL000869"/>
<dbReference type="Proteomes" id="UP000013840">
    <property type="component" value="Unassembled WGS sequence"/>
</dbReference>
<protein>
    <recommendedName>
        <fullName evidence="5">OmpR/PhoB-type domain-containing protein</fullName>
    </recommendedName>
</protein>
<dbReference type="GO" id="GO:0003677">
    <property type="term" value="F:DNA binding"/>
    <property type="evidence" value="ECO:0007669"/>
    <property type="project" value="UniProtKB-UniRule"/>
</dbReference>
<dbReference type="RefSeq" id="WP_010770643.1">
    <property type="nucleotide sequence ID" value="NZ_KB946332.1"/>
</dbReference>
<dbReference type="GO" id="GO:0000160">
    <property type="term" value="P:phosphorelay signal transduction system"/>
    <property type="evidence" value="ECO:0007669"/>
    <property type="project" value="InterPro"/>
</dbReference>
<sequence>MHKIGVVTLEKENSQAIHQLLNESNYIAVKISDKSQIKDLDGIILDVGKDNCFSQVCEWLIHCQIAPQVFIWVILPNINIREINMYLHLGMNGCMLEENETNELPLMLKNTFSRIFSGYPEEEKKKREGIVLNDTNMCAVINGGKEIPLTRSEYQILQILYKQKGSTVSYQTIYETLWNKQANDDLYRVANLIFHLRKKLGMQGEQYIQTVRTKGYRLIG</sequence>
<dbReference type="InterPro" id="IPR001867">
    <property type="entry name" value="OmpR/PhoB-type_DNA-bd"/>
</dbReference>
<organism evidence="6 7">
    <name type="scientific">Enterococcus caccae ATCC BAA-1240</name>
    <dbReference type="NCBI Taxonomy" id="1158612"/>
    <lineage>
        <taxon>Bacteria</taxon>
        <taxon>Bacillati</taxon>
        <taxon>Bacillota</taxon>
        <taxon>Bacilli</taxon>
        <taxon>Lactobacillales</taxon>
        <taxon>Enterococcaceae</taxon>
        <taxon>Enterococcus</taxon>
    </lineage>
</organism>
<evidence type="ECO:0000256" key="3">
    <source>
        <dbReference type="ARBA" id="ARBA00023163"/>
    </source>
</evidence>
<dbReference type="CDD" id="cd00383">
    <property type="entry name" value="trans_reg_C"/>
    <property type="match status" value="1"/>
</dbReference>
<keyword evidence="1" id="KW-0805">Transcription regulation</keyword>
<keyword evidence="2 4" id="KW-0238">DNA-binding</keyword>
<evidence type="ECO:0000313" key="7">
    <source>
        <dbReference type="Proteomes" id="UP000013840"/>
    </source>
</evidence>
<evidence type="ECO:0000259" key="5">
    <source>
        <dbReference type="PROSITE" id="PS51755"/>
    </source>
</evidence>
<proteinExistence type="predicted"/>
<dbReference type="SMART" id="SM00862">
    <property type="entry name" value="Trans_reg_C"/>
    <property type="match status" value="1"/>
</dbReference>
<keyword evidence="7" id="KW-1185">Reference proteome</keyword>
<dbReference type="SUPFAM" id="SSF46894">
    <property type="entry name" value="C-terminal effector domain of the bipartite response regulators"/>
    <property type="match status" value="1"/>
</dbReference>
<evidence type="ECO:0000256" key="1">
    <source>
        <dbReference type="ARBA" id="ARBA00023015"/>
    </source>
</evidence>
<dbReference type="InterPro" id="IPR016032">
    <property type="entry name" value="Sig_transdc_resp-reg_C-effctor"/>
</dbReference>
<feature type="domain" description="OmpR/PhoB-type" evidence="5">
    <location>
        <begin position="122"/>
        <end position="220"/>
    </location>
</feature>
<dbReference type="Pfam" id="PF00486">
    <property type="entry name" value="Trans_reg_C"/>
    <property type="match status" value="1"/>
</dbReference>
<evidence type="ECO:0000256" key="4">
    <source>
        <dbReference type="PROSITE-ProRule" id="PRU01091"/>
    </source>
</evidence>
<dbReference type="GO" id="GO:0006355">
    <property type="term" value="P:regulation of DNA-templated transcription"/>
    <property type="evidence" value="ECO:0007669"/>
    <property type="project" value="InterPro"/>
</dbReference>
<evidence type="ECO:0000256" key="2">
    <source>
        <dbReference type="ARBA" id="ARBA00023125"/>
    </source>
</evidence>
<dbReference type="eggNOG" id="COG0745">
    <property type="taxonomic scope" value="Bacteria"/>
</dbReference>
<keyword evidence="3" id="KW-0804">Transcription</keyword>
<name>R3WSV6_9ENTE</name>
<dbReference type="InterPro" id="IPR036388">
    <property type="entry name" value="WH-like_DNA-bd_sf"/>
</dbReference>
<feature type="DNA-binding region" description="OmpR/PhoB-type" evidence="4">
    <location>
        <begin position="122"/>
        <end position="220"/>
    </location>
</feature>
<dbReference type="EMBL" id="AJAU01000005">
    <property type="protein sequence ID" value="EOL50467.1"/>
    <property type="molecule type" value="Genomic_DNA"/>
</dbReference>
<dbReference type="OrthoDB" id="9787103at2"/>
<dbReference type="PATRIC" id="fig|1158612.3.peg.465"/>
<accession>R3WSV6</accession>
<evidence type="ECO:0000313" key="6">
    <source>
        <dbReference type="EMBL" id="EOL50467.1"/>
    </source>
</evidence>
<dbReference type="AlphaFoldDB" id="R3WSV6"/>